<feature type="domain" description="Methyltransferase" evidence="2">
    <location>
        <begin position="209"/>
        <end position="326"/>
    </location>
</feature>
<dbReference type="PANTHER" id="PTHR45128:SF1">
    <property type="entry name" value="S-ADENOSYLMETHIONINE-DEPENDENT METHYLTRANSFERASE RV2258C"/>
    <property type="match status" value="1"/>
</dbReference>
<dbReference type="CDD" id="cd02440">
    <property type="entry name" value="AdoMet_MTases"/>
    <property type="match status" value="1"/>
</dbReference>
<feature type="compositionally biased region" description="Basic and acidic residues" evidence="1">
    <location>
        <begin position="355"/>
        <end position="383"/>
    </location>
</feature>
<dbReference type="SUPFAM" id="SSF53335">
    <property type="entry name" value="S-adenosyl-L-methionine-dependent methyltransferases"/>
    <property type="match status" value="1"/>
</dbReference>
<keyword evidence="4" id="KW-1185">Reference proteome</keyword>
<dbReference type="InParanoid" id="A0A1S3HHI4"/>
<name>A0A1S3HHI4_LINAN</name>
<dbReference type="Proteomes" id="UP000085678">
    <property type="component" value="Unplaced"/>
</dbReference>
<dbReference type="KEGG" id="lak:106154929"/>
<dbReference type="InterPro" id="IPR053173">
    <property type="entry name" value="SAM-binding_MTase"/>
</dbReference>
<dbReference type="Pfam" id="PF13847">
    <property type="entry name" value="Methyltransf_31"/>
    <property type="match status" value="1"/>
</dbReference>
<evidence type="ECO:0000259" key="2">
    <source>
        <dbReference type="Pfam" id="PF13847"/>
    </source>
</evidence>
<evidence type="ECO:0000259" key="3">
    <source>
        <dbReference type="Pfam" id="PF21320"/>
    </source>
</evidence>
<evidence type="ECO:0000313" key="5">
    <source>
        <dbReference type="RefSeq" id="XP_013384946.1"/>
    </source>
</evidence>
<gene>
    <name evidence="5" type="primary">LOC106154929</name>
</gene>
<dbReference type="AlphaFoldDB" id="A0A1S3HHI4"/>
<proteinExistence type="predicted"/>
<dbReference type="RefSeq" id="XP_013384946.1">
    <property type="nucleotide sequence ID" value="XM_013529492.2"/>
</dbReference>
<feature type="compositionally biased region" description="Basic residues" evidence="1">
    <location>
        <begin position="1"/>
        <end position="11"/>
    </location>
</feature>
<dbReference type="STRING" id="7574.A0A1S3HHI4"/>
<dbReference type="PANTHER" id="PTHR45128">
    <property type="entry name" value="METHYLTRANSFERASE TYPE 11"/>
    <property type="match status" value="1"/>
</dbReference>
<protein>
    <submittedName>
        <fullName evidence="5">Uncharacterized protein LOC106154929 isoform X1</fullName>
    </submittedName>
</protein>
<dbReference type="Pfam" id="PF21320">
    <property type="entry name" value="WHD_Rv2258c"/>
    <property type="match status" value="1"/>
</dbReference>
<dbReference type="OrthoDB" id="506498at2759"/>
<dbReference type="InterPro" id="IPR048711">
    <property type="entry name" value="WHD_Rv2258c"/>
</dbReference>
<dbReference type="InterPro" id="IPR029063">
    <property type="entry name" value="SAM-dependent_MTases_sf"/>
</dbReference>
<organism evidence="4 5">
    <name type="scientific">Lingula anatina</name>
    <name type="common">Brachiopod</name>
    <name type="synonym">Lingula unguis</name>
    <dbReference type="NCBI Taxonomy" id="7574"/>
    <lineage>
        <taxon>Eukaryota</taxon>
        <taxon>Metazoa</taxon>
        <taxon>Spiralia</taxon>
        <taxon>Lophotrochozoa</taxon>
        <taxon>Brachiopoda</taxon>
        <taxon>Linguliformea</taxon>
        <taxon>Lingulata</taxon>
        <taxon>Lingulida</taxon>
        <taxon>Linguloidea</taxon>
        <taxon>Lingulidae</taxon>
        <taxon>Lingula</taxon>
    </lineage>
</organism>
<sequence>MAGMSSKKRCKGSLDTQEQDRDATEDFRDYMADVVSKGHTCLSIALGHELRLFDVLGDFDESKSCRVIAETAGCKEGYIKAWLRTMVSGKIVEVVENEKGETLFFLPKDRLSSLTSTENNLACLTRQVPIYSTVYPDVVRCVKKDGPNGVDYERFAALDVYWEETNKMMHNSRKHLSFILNQIPGLITQLGNGSCMVGIRENLAKSLLENGTTVCDVGCGPGHRANLIAGMFPNTKVTGIDISEETVAIAKTKADELMLPNVTFMSADGTSLPENWAETFGYVTMSDVIHHVKNQEKMLAEVHRILTPGGVFSLFDFDVHERLADNYGKPSASVMYAFNLLYDLPASLGDDGESGEGHGHHGEVFAHGHAPDDGHSGDDKKPETVLEGHSLEEVCEGFEKPMNILRKVGFEIEIKQIAETLECHIIATKKK</sequence>
<feature type="region of interest" description="Disordered" evidence="1">
    <location>
        <begin position="1"/>
        <end position="21"/>
    </location>
</feature>
<evidence type="ECO:0000313" key="4">
    <source>
        <dbReference type="Proteomes" id="UP000085678"/>
    </source>
</evidence>
<feature type="region of interest" description="Disordered" evidence="1">
    <location>
        <begin position="351"/>
        <end position="383"/>
    </location>
</feature>
<dbReference type="InterPro" id="IPR025714">
    <property type="entry name" value="Methyltranfer_dom"/>
</dbReference>
<reference evidence="5" key="1">
    <citation type="submission" date="2025-08" db="UniProtKB">
        <authorList>
            <consortium name="RefSeq"/>
        </authorList>
    </citation>
    <scope>IDENTIFICATION</scope>
    <source>
        <tissue evidence="5">Gonads</tissue>
    </source>
</reference>
<evidence type="ECO:0000256" key="1">
    <source>
        <dbReference type="SAM" id="MobiDB-lite"/>
    </source>
</evidence>
<accession>A0A1S3HHI4</accession>
<dbReference type="Gene3D" id="3.40.50.150">
    <property type="entry name" value="Vaccinia Virus protein VP39"/>
    <property type="match status" value="1"/>
</dbReference>
<feature type="domain" description="S-adenosylmethionine-dependent methyltransferase Rv2258c-like winged HTH" evidence="3">
    <location>
        <begin position="41"/>
        <end position="115"/>
    </location>
</feature>
<dbReference type="GeneID" id="106154929"/>